<evidence type="ECO:0000256" key="1">
    <source>
        <dbReference type="SAM" id="MobiDB-lite"/>
    </source>
</evidence>
<proteinExistence type="predicted"/>
<sequence length="360" mass="33970">MDLGAPIGATPSGEHGRGTGLSGGHGIPTSANTQAGKFAAEERGSSGFNGGVGGEHASAGIPKTTNTQFTSPPSGGVEPYGSSTTGHHGHGKLDNSLDHFEGEQRGGAMGTGIGSGRGNVSSGITGALDGEHHHSSSHHHHSHGTTGQETVSGAYAGTGTRDALTGESNAHSTGAGVGPLAENLHSGSTGTGSHPHGPRDAALAGTAAGAGALAGGAAHSHSRHSGADAGVAAPLTRGEGVAGYGQGQVPGVGGERGSGVGPSDGSTAGGVGYGGSSTTGAGAGTGHGLAAGGTAAGVGAAGVGAAGIGAGHSGSKTGSSTAEQGSHSHNGQSHKDLDTGGPHSLVFQESTGQYVHRRDL</sequence>
<feature type="region of interest" description="Disordered" evidence="1">
    <location>
        <begin position="241"/>
        <end position="273"/>
    </location>
</feature>
<protein>
    <submittedName>
        <fullName evidence="2">Uncharacterized protein</fullName>
    </submittedName>
</protein>
<comment type="caution">
    <text evidence="2">The sequence shown here is derived from an EMBL/GenBank/DDBJ whole genome shotgun (WGS) entry which is preliminary data.</text>
</comment>
<evidence type="ECO:0000313" key="2">
    <source>
        <dbReference type="EMBL" id="KAK8866134.1"/>
    </source>
</evidence>
<gene>
    <name evidence="2" type="ORF">IAR55_001285</name>
</gene>
<feature type="region of interest" description="Disordered" evidence="1">
    <location>
        <begin position="1"/>
        <end position="203"/>
    </location>
</feature>
<organism evidence="2 3">
    <name type="scientific">Kwoniella newhampshirensis</name>
    <dbReference type="NCBI Taxonomy" id="1651941"/>
    <lineage>
        <taxon>Eukaryota</taxon>
        <taxon>Fungi</taxon>
        <taxon>Dikarya</taxon>
        <taxon>Basidiomycota</taxon>
        <taxon>Agaricomycotina</taxon>
        <taxon>Tremellomycetes</taxon>
        <taxon>Tremellales</taxon>
        <taxon>Cryptococcaceae</taxon>
        <taxon>Kwoniella</taxon>
    </lineage>
</organism>
<name>A0AAW0Z577_9TREE</name>
<feature type="compositionally biased region" description="Low complexity" evidence="1">
    <location>
        <begin position="185"/>
        <end position="203"/>
    </location>
</feature>
<feature type="region of interest" description="Disordered" evidence="1">
    <location>
        <begin position="312"/>
        <end position="360"/>
    </location>
</feature>
<feature type="compositionally biased region" description="Gly residues" evidence="1">
    <location>
        <begin position="105"/>
        <end position="117"/>
    </location>
</feature>
<keyword evidence="3" id="KW-1185">Reference proteome</keyword>
<dbReference type="GeneID" id="92178544"/>
<feature type="compositionally biased region" description="Basic and acidic residues" evidence="1">
    <location>
        <begin position="91"/>
        <end position="104"/>
    </location>
</feature>
<accession>A0AAW0Z577</accession>
<dbReference type="AlphaFoldDB" id="A0AAW0Z577"/>
<dbReference type="Proteomes" id="UP001388673">
    <property type="component" value="Unassembled WGS sequence"/>
</dbReference>
<dbReference type="EMBL" id="JBCAWK010000002">
    <property type="protein sequence ID" value="KAK8866134.1"/>
    <property type="molecule type" value="Genomic_DNA"/>
</dbReference>
<feature type="compositionally biased region" description="Polar residues" evidence="1">
    <location>
        <begin position="316"/>
        <end position="331"/>
    </location>
</feature>
<evidence type="ECO:0000313" key="3">
    <source>
        <dbReference type="Proteomes" id="UP001388673"/>
    </source>
</evidence>
<reference evidence="2 3" key="1">
    <citation type="journal article" date="2024" name="bioRxiv">
        <title>Comparative genomics of Cryptococcus and Kwoniella reveals pathogenesis evolution and contrasting karyotype dynamics via intercentromeric recombination or chromosome fusion.</title>
        <authorList>
            <person name="Coelho M.A."/>
            <person name="David-Palma M."/>
            <person name="Shea T."/>
            <person name="Bowers K."/>
            <person name="McGinley-Smith S."/>
            <person name="Mohammad A.W."/>
            <person name="Gnirke A."/>
            <person name="Yurkov A.M."/>
            <person name="Nowrousian M."/>
            <person name="Sun S."/>
            <person name="Cuomo C.A."/>
            <person name="Heitman J."/>
        </authorList>
    </citation>
    <scope>NUCLEOTIDE SEQUENCE [LARGE SCALE GENOMIC DNA]</scope>
    <source>
        <strain evidence="2 3">CBS 13917</strain>
    </source>
</reference>
<feature type="compositionally biased region" description="Polar residues" evidence="1">
    <location>
        <begin position="63"/>
        <end position="73"/>
    </location>
</feature>
<dbReference type="RefSeq" id="XP_066805613.1">
    <property type="nucleotide sequence ID" value="XM_066944412.1"/>
</dbReference>
<dbReference type="KEGG" id="kne:92178544"/>